<proteinExistence type="predicted"/>
<accession>W0TYT9</accession>
<gene>
    <name evidence="2" type="ordered locus">DEHA2F22418g</name>
</gene>
<feature type="compositionally biased region" description="Polar residues" evidence="1">
    <location>
        <begin position="22"/>
        <end position="40"/>
    </location>
</feature>
<reference evidence="2 3" key="1">
    <citation type="journal article" date="2004" name="Nature">
        <title>Genome evolution in yeasts.</title>
        <authorList>
            <consortium name="Genolevures"/>
            <person name="Dujon B."/>
            <person name="Sherman D."/>
            <person name="Fischer G."/>
            <person name="Durrens P."/>
            <person name="Casaregola S."/>
            <person name="Lafontaine I."/>
            <person name="de Montigny J."/>
            <person name="Marck C."/>
            <person name="Neuveglise C."/>
            <person name="Talla E."/>
            <person name="Goffard N."/>
            <person name="Frangeul L."/>
            <person name="Aigle M."/>
            <person name="Anthouard V."/>
            <person name="Babour A."/>
            <person name="Barbe V."/>
            <person name="Barnay S."/>
            <person name="Blanchin S."/>
            <person name="Beckerich J.M."/>
            <person name="Beyne E."/>
            <person name="Bleykasten C."/>
            <person name="Boisrame A."/>
            <person name="Boyer J."/>
            <person name="Cattolico L."/>
            <person name="Confanioleri F."/>
            <person name="de Daruvar A."/>
            <person name="Despons L."/>
            <person name="Fabre E."/>
            <person name="Fairhead C."/>
            <person name="Ferry-Dumazet H."/>
            <person name="Groppi A."/>
            <person name="Hantraye F."/>
            <person name="Hennequin C."/>
            <person name="Jauniaux N."/>
            <person name="Joyet P."/>
            <person name="Kachouri R."/>
            <person name="Kerrest A."/>
            <person name="Koszul R."/>
            <person name="Lemaire M."/>
            <person name="Lesur I."/>
            <person name="Ma L."/>
            <person name="Muller H."/>
            <person name="Nicaud J.M."/>
            <person name="Nikolski M."/>
            <person name="Oztas S."/>
            <person name="Ozier-Kalogeropoulos O."/>
            <person name="Pellenz S."/>
            <person name="Potier S."/>
            <person name="Richard G.F."/>
            <person name="Straub M.L."/>
            <person name="Suleau A."/>
            <person name="Swennene D."/>
            <person name="Tekaia F."/>
            <person name="Wesolowski-Louvel M."/>
            <person name="Westhof E."/>
            <person name="Wirth B."/>
            <person name="Zeniou-Meyer M."/>
            <person name="Zivanovic I."/>
            <person name="Bolotin-Fukuhara M."/>
            <person name="Thierry A."/>
            <person name="Bouchier C."/>
            <person name="Caudron B."/>
            <person name="Scarpelli C."/>
            <person name="Gaillardin C."/>
            <person name="Weissenbach J."/>
            <person name="Wincker P."/>
            <person name="Souciet J.L."/>
        </authorList>
    </citation>
    <scope>NUCLEOTIDE SEQUENCE [LARGE SCALE GENOMIC DNA]</scope>
    <source>
        <strain evidence="3">ATCC 36239 / CBS 767 / BCRC 21394 / JCM 1990 / NBRC 0083 / IGC 2968</strain>
    </source>
</reference>
<dbReference type="Proteomes" id="UP000000599">
    <property type="component" value="Chromosome F"/>
</dbReference>
<dbReference type="InterPro" id="IPR009050">
    <property type="entry name" value="Globin-like_sf"/>
</dbReference>
<dbReference type="RefSeq" id="XP_002770879.1">
    <property type="nucleotide sequence ID" value="XM_002770833.1"/>
</dbReference>
<dbReference type="InParanoid" id="W0TYT9"/>
<keyword evidence="3" id="KW-1185">Reference proteome</keyword>
<dbReference type="EMBL" id="CR382138">
    <property type="protein sequence ID" value="CAG89719.2"/>
    <property type="molecule type" value="Genomic_DNA"/>
</dbReference>
<evidence type="ECO:0000256" key="1">
    <source>
        <dbReference type="SAM" id="MobiDB-lite"/>
    </source>
</evidence>
<evidence type="ECO:0000313" key="3">
    <source>
        <dbReference type="Proteomes" id="UP000000599"/>
    </source>
</evidence>
<dbReference type="SUPFAM" id="SSF46458">
    <property type="entry name" value="Globin-like"/>
    <property type="match status" value="1"/>
</dbReference>
<feature type="region of interest" description="Disordered" evidence="1">
    <location>
        <begin position="1"/>
        <end position="40"/>
    </location>
</feature>
<evidence type="ECO:0000313" key="2">
    <source>
        <dbReference type="EMBL" id="CAG89719.2"/>
    </source>
</evidence>
<sequence>MPPAMPMPILRPIRNQSRKSATKPPQTTSQIQSVRESKSNFTDNEIRVIQQIWGSLDMRFEDEVEQQSVNDCSIQKIVPKLTISEVQKRTKSKSLKSRPLREFEMRLQNNIYHYFKSHHRPRGSPYASVAHQVTPEDFSFDLYLPAVLELLSTLIWQSEDGETTIRGARDISSNIWRFNVWHYNLIGEGIVSTILDMLGRDNFSYDTEYTWIKFYNKVANLVQSQTEIQPT</sequence>
<dbReference type="VEuPathDB" id="FungiDB:DEHA2F22418g"/>
<dbReference type="AlphaFoldDB" id="W0TYT9"/>
<dbReference type="OrthoDB" id="10374825at2759"/>
<organism evidence="2 3">
    <name type="scientific">Debaryomyces hansenii (strain ATCC 36239 / CBS 767 / BCRC 21394 / JCM 1990 / NBRC 0083 / IGC 2968)</name>
    <name type="common">Yeast</name>
    <name type="synonym">Torulaspora hansenii</name>
    <dbReference type="NCBI Taxonomy" id="284592"/>
    <lineage>
        <taxon>Eukaryota</taxon>
        <taxon>Fungi</taxon>
        <taxon>Dikarya</taxon>
        <taxon>Ascomycota</taxon>
        <taxon>Saccharomycotina</taxon>
        <taxon>Pichiomycetes</taxon>
        <taxon>Debaryomycetaceae</taxon>
        <taxon>Debaryomyces</taxon>
    </lineage>
</organism>
<dbReference type="eggNOG" id="ENOG502T611">
    <property type="taxonomic scope" value="Eukaryota"/>
</dbReference>
<dbReference type="HOGENOM" id="CLU_1199787_0_0_1"/>
<protein>
    <submittedName>
        <fullName evidence="2">DEHA2F22418p</fullName>
    </submittedName>
</protein>
<name>W0TYT9_DEBHA</name>
<dbReference type="KEGG" id="dha:DEHA2F22418g"/>
<dbReference type="GeneID" id="8999043"/>